<dbReference type="AlphaFoldDB" id="A0A8S0TN57"/>
<dbReference type="OrthoDB" id="904745at2759"/>
<feature type="region of interest" description="Disordered" evidence="1">
    <location>
        <begin position="135"/>
        <end position="187"/>
    </location>
</feature>
<name>A0A8S0TN57_OLEEU</name>
<dbReference type="Gramene" id="OE9A030254T1">
    <property type="protein sequence ID" value="OE9A030254C1"/>
    <property type="gene ID" value="OE9A030254"/>
</dbReference>
<protein>
    <submittedName>
        <fullName evidence="2">Uncharacterized protein</fullName>
    </submittedName>
</protein>
<keyword evidence="3" id="KW-1185">Reference proteome</keyword>
<feature type="compositionally biased region" description="Basic and acidic residues" evidence="1">
    <location>
        <begin position="147"/>
        <end position="156"/>
    </location>
</feature>
<reference evidence="2 3" key="1">
    <citation type="submission" date="2019-12" db="EMBL/GenBank/DDBJ databases">
        <authorList>
            <person name="Alioto T."/>
            <person name="Alioto T."/>
            <person name="Gomez Garrido J."/>
        </authorList>
    </citation>
    <scope>NUCLEOTIDE SEQUENCE [LARGE SCALE GENOMIC DNA]</scope>
</reference>
<dbReference type="GO" id="GO:0016779">
    <property type="term" value="F:nucleotidyltransferase activity"/>
    <property type="evidence" value="ECO:0007669"/>
    <property type="project" value="TreeGrafter"/>
</dbReference>
<evidence type="ECO:0000256" key="1">
    <source>
        <dbReference type="SAM" id="MobiDB-lite"/>
    </source>
</evidence>
<accession>A0A8S0TN57</accession>
<dbReference type="SUPFAM" id="SSF81631">
    <property type="entry name" value="PAP/OAS1 substrate-binding domain"/>
    <property type="match status" value="1"/>
</dbReference>
<dbReference type="PANTHER" id="PTHR12271:SF134">
    <property type="entry name" value="NUCLEOTIDYLTRANSFERASE FAMILY PROTEIN"/>
    <property type="match status" value="1"/>
</dbReference>
<organism evidence="2 3">
    <name type="scientific">Olea europaea subsp. europaea</name>
    <dbReference type="NCBI Taxonomy" id="158383"/>
    <lineage>
        <taxon>Eukaryota</taxon>
        <taxon>Viridiplantae</taxon>
        <taxon>Streptophyta</taxon>
        <taxon>Embryophyta</taxon>
        <taxon>Tracheophyta</taxon>
        <taxon>Spermatophyta</taxon>
        <taxon>Magnoliopsida</taxon>
        <taxon>eudicotyledons</taxon>
        <taxon>Gunneridae</taxon>
        <taxon>Pentapetalae</taxon>
        <taxon>asterids</taxon>
        <taxon>lamiids</taxon>
        <taxon>Lamiales</taxon>
        <taxon>Oleaceae</taxon>
        <taxon>Oleeae</taxon>
        <taxon>Olea</taxon>
    </lineage>
</organism>
<dbReference type="Gene3D" id="1.10.1410.10">
    <property type="match status" value="1"/>
</dbReference>
<dbReference type="Proteomes" id="UP000594638">
    <property type="component" value="Unassembled WGS sequence"/>
</dbReference>
<comment type="caution">
    <text evidence="2">The sequence shown here is derived from an EMBL/GenBank/DDBJ whole genome shotgun (WGS) entry which is preliminary data.</text>
</comment>
<gene>
    <name evidence="2" type="ORF">OLEA9_A030254</name>
</gene>
<proteinExistence type="predicted"/>
<evidence type="ECO:0000313" key="3">
    <source>
        <dbReference type="Proteomes" id="UP000594638"/>
    </source>
</evidence>
<dbReference type="PANTHER" id="PTHR12271">
    <property type="entry name" value="POLY A POLYMERASE CID PAP -RELATED"/>
    <property type="match status" value="1"/>
</dbReference>
<evidence type="ECO:0000313" key="2">
    <source>
        <dbReference type="EMBL" id="CAA3004698.1"/>
    </source>
</evidence>
<dbReference type="GO" id="GO:0031123">
    <property type="term" value="P:RNA 3'-end processing"/>
    <property type="evidence" value="ECO:0007669"/>
    <property type="project" value="TreeGrafter"/>
</dbReference>
<sequence length="187" mass="20694">QTRKPPILPPFSAIFKDGTDPATVKKSLSNFVNYGKSNKESLAKLFVTLLIKLSSVQNLWPKGLYVSTYEGSWTSKTWNSKVACISVEDFSDPSQNVARAIGEVQLKEFLFGHDGITTLCQTGTSNSHQIASLRSIPSQSNQRKRNRNGEGEEARKQALPLDPIPTKRIASMHGCARMPSGSWRQVE</sequence>
<dbReference type="EMBL" id="CACTIH010006413">
    <property type="protein sequence ID" value="CAA3004698.1"/>
    <property type="molecule type" value="Genomic_DNA"/>
</dbReference>
<feature type="non-terminal residue" evidence="2">
    <location>
        <position position="1"/>
    </location>
</feature>